<comment type="caution">
    <text evidence="2">The sequence shown here is derived from an EMBL/GenBank/DDBJ whole genome shotgun (WGS) entry which is preliminary data.</text>
</comment>
<organism evidence="2 3">
    <name type="scientific">Pleuronectes platessa</name>
    <name type="common">European plaice</name>
    <dbReference type="NCBI Taxonomy" id="8262"/>
    <lineage>
        <taxon>Eukaryota</taxon>
        <taxon>Metazoa</taxon>
        <taxon>Chordata</taxon>
        <taxon>Craniata</taxon>
        <taxon>Vertebrata</taxon>
        <taxon>Euteleostomi</taxon>
        <taxon>Actinopterygii</taxon>
        <taxon>Neopterygii</taxon>
        <taxon>Teleostei</taxon>
        <taxon>Neoteleostei</taxon>
        <taxon>Acanthomorphata</taxon>
        <taxon>Carangaria</taxon>
        <taxon>Pleuronectiformes</taxon>
        <taxon>Pleuronectoidei</taxon>
        <taxon>Pleuronectidae</taxon>
        <taxon>Pleuronectes</taxon>
    </lineage>
</organism>
<proteinExistence type="predicted"/>
<dbReference type="EMBL" id="CADEAL010000399">
    <property type="protein sequence ID" value="CAB1419578.1"/>
    <property type="molecule type" value="Genomic_DNA"/>
</dbReference>
<gene>
    <name evidence="2" type="ORF">PLEPLA_LOCUS7426</name>
</gene>
<evidence type="ECO:0000313" key="2">
    <source>
        <dbReference type="EMBL" id="CAB1419578.1"/>
    </source>
</evidence>
<evidence type="ECO:0000313" key="3">
    <source>
        <dbReference type="Proteomes" id="UP001153269"/>
    </source>
</evidence>
<name>A0A9N7TXS1_PLEPL</name>
<evidence type="ECO:0000256" key="1">
    <source>
        <dbReference type="SAM" id="MobiDB-lite"/>
    </source>
</evidence>
<feature type="region of interest" description="Disordered" evidence="1">
    <location>
        <begin position="46"/>
        <end position="94"/>
    </location>
</feature>
<keyword evidence="3" id="KW-1185">Reference proteome</keyword>
<accession>A0A9N7TXS1</accession>
<protein>
    <submittedName>
        <fullName evidence="2">Uncharacterized protein</fullName>
    </submittedName>
</protein>
<feature type="compositionally biased region" description="Basic and acidic residues" evidence="1">
    <location>
        <begin position="46"/>
        <end position="61"/>
    </location>
</feature>
<sequence>MAEACLCAPNIPLSTALHPGTLWAPLHSTPPASAGQLALSTERTDWRPGRRTREGPKEKGLRTGKLVQADDAMQERHEAPGNHGPTPEPFGERNKMELRTRRMPSGFIRVPIEFQRHHCAATDHAELAVQEGTAFTRTRLPRSHPSYPPHRDTI</sequence>
<reference evidence="2" key="1">
    <citation type="submission" date="2020-03" db="EMBL/GenBank/DDBJ databases">
        <authorList>
            <person name="Weist P."/>
        </authorList>
    </citation>
    <scope>NUCLEOTIDE SEQUENCE</scope>
</reference>
<dbReference type="AlphaFoldDB" id="A0A9N7TXS1"/>
<dbReference type="Proteomes" id="UP001153269">
    <property type="component" value="Unassembled WGS sequence"/>
</dbReference>